<sequence length="135" mass="14629">MSSASLELQGAIVSHLLATPALTSLVGENIFDMAPPEAKPPYVVMGDFDEHRADVTCVGSRVIYATLHAWSNYGGGFAEVKKVAEAVADALHDAPLQLPTNRLISLHHRQTRTFRDLDGIHSHAVIELAAYVDKL</sequence>
<protein>
    <submittedName>
        <fullName evidence="1">DUF3168 domain-containing protein</fullName>
    </submittedName>
</protein>
<accession>A0A7Y3T392</accession>
<comment type="caution">
    <text evidence="1">The sequence shown here is derived from an EMBL/GenBank/DDBJ whole genome shotgun (WGS) entry which is preliminary data.</text>
</comment>
<evidence type="ECO:0000313" key="2">
    <source>
        <dbReference type="Proteomes" id="UP000526233"/>
    </source>
</evidence>
<proteinExistence type="predicted"/>
<dbReference type="Gene3D" id="3.30.2000.30">
    <property type="match status" value="1"/>
</dbReference>
<dbReference type="EMBL" id="PKQI01000001">
    <property type="protein sequence ID" value="NNV19958.1"/>
    <property type="molecule type" value="Genomic_DNA"/>
</dbReference>
<dbReference type="Proteomes" id="UP000526233">
    <property type="component" value="Unassembled WGS sequence"/>
</dbReference>
<gene>
    <name evidence="1" type="ORF">EHE22_05885</name>
</gene>
<evidence type="ECO:0000313" key="1">
    <source>
        <dbReference type="EMBL" id="NNV19958.1"/>
    </source>
</evidence>
<reference evidence="1 2" key="1">
    <citation type="submission" date="2018-11" db="EMBL/GenBank/DDBJ databases">
        <title>Genome sequencing and analysis.</title>
        <authorList>
            <person name="Huang Y.-T."/>
        </authorList>
    </citation>
    <scope>NUCLEOTIDE SEQUENCE [LARGE SCALE GENOMIC DNA]</scope>
    <source>
        <strain evidence="1 2">SHIN</strain>
    </source>
</reference>
<name>A0A7Y3T392_9HYPH</name>
<dbReference type="InterPro" id="IPR053745">
    <property type="entry name" value="Viral_Tail_Comp_sf"/>
</dbReference>
<organism evidence="1 2">
    <name type="scientific">Brucella pseudogrignonensis</name>
    <dbReference type="NCBI Taxonomy" id="419475"/>
    <lineage>
        <taxon>Bacteria</taxon>
        <taxon>Pseudomonadati</taxon>
        <taxon>Pseudomonadota</taxon>
        <taxon>Alphaproteobacteria</taxon>
        <taxon>Hyphomicrobiales</taxon>
        <taxon>Brucellaceae</taxon>
        <taxon>Brucella/Ochrobactrum group</taxon>
        <taxon>Brucella</taxon>
    </lineage>
</organism>
<dbReference type="Pfam" id="PF11367">
    <property type="entry name" value="Tail_completion_gp17"/>
    <property type="match status" value="1"/>
</dbReference>
<dbReference type="AlphaFoldDB" id="A0A7Y3T392"/>
<dbReference type="InterPro" id="IPR021508">
    <property type="entry name" value="Gp17-like"/>
</dbReference>
<dbReference type="RefSeq" id="WP_171379706.1">
    <property type="nucleotide sequence ID" value="NZ_PKQI01000001.1"/>
</dbReference>